<sequence>MSSHINAILEGSRAAFKDGWLQDILKQPDAPFYTLSGLVGLINSSRASYDLEPLPSIQREDGAQAMPVELLYILPDHPHFRVINDEYSLNLAKSYIVNPLAVTPVTVKPMFVDGDLRLAVVDGCLRYIAMIMAKEQGANVDFVLVRVMI</sequence>
<evidence type="ECO:0000313" key="1">
    <source>
        <dbReference type="EMBL" id="MBQ0600947.1"/>
    </source>
</evidence>
<proteinExistence type="predicted"/>
<accession>A0AAP2BIQ8</accession>
<dbReference type="Proteomes" id="UP000673434">
    <property type="component" value="Unassembled WGS sequence"/>
</dbReference>
<organism evidence="1 2">
    <name type="scientific">Klebsiella oxytoca</name>
    <dbReference type="NCBI Taxonomy" id="571"/>
    <lineage>
        <taxon>Bacteria</taxon>
        <taxon>Pseudomonadati</taxon>
        <taxon>Pseudomonadota</taxon>
        <taxon>Gammaproteobacteria</taxon>
        <taxon>Enterobacterales</taxon>
        <taxon>Enterobacteriaceae</taxon>
        <taxon>Klebsiella/Raoultella group</taxon>
        <taxon>Klebsiella</taxon>
    </lineage>
</organism>
<protein>
    <submittedName>
        <fullName evidence="1">Uncharacterized protein</fullName>
    </submittedName>
</protein>
<gene>
    <name evidence="1" type="ORF">J7S78_14200</name>
</gene>
<comment type="caution">
    <text evidence="1">The sequence shown here is derived from an EMBL/GenBank/DDBJ whole genome shotgun (WGS) entry which is preliminary data.</text>
</comment>
<dbReference type="AlphaFoldDB" id="A0AAP2BIQ8"/>
<name>A0AAP2BIQ8_KLEOX</name>
<keyword evidence="2" id="KW-1185">Reference proteome</keyword>
<reference evidence="1 2" key="1">
    <citation type="submission" date="2021-03" db="EMBL/GenBank/DDBJ databases">
        <authorList>
            <person name="Stanton E."/>
        </authorList>
    </citation>
    <scope>NUCLEOTIDE SEQUENCE [LARGE SCALE GENOMIC DNA]</scope>
    <source>
        <strain evidence="1 2">2020EL-00037</strain>
    </source>
</reference>
<evidence type="ECO:0000313" key="2">
    <source>
        <dbReference type="Proteomes" id="UP000673434"/>
    </source>
</evidence>
<dbReference type="EMBL" id="JAGKON010000013">
    <property type="protein sequence ID" value="MBQ0600947.1"/>
    <property type="molecule type" value="Genomic_DNA"/>
</dbReference>
<dbReference type="RefSeq" id="WP_210846346.1">
    <property type="nucleotide sequence ID" value="NZ_JAGKON010000013.1"/>
</dbReference>